<keyword evidence="8" id="KW-0007">Acetylation</keyword>
<reference evidence="14" key="1">
    <citation type="submission" date="2010-02" db="EMBL/GenBank/DDBJ databases">
        <title>Sequencing and annotation of the Blastocystis hominis genome.</title>
        <authorList>
            <person name="Wincker P."/>
        </authorList>
    </citation>
    <scope>NUCLEOTIDE SEQUENCE</scope>
    <source>
        <strain evidence="14">Singapore isolate B</strain>
    </source>
</reference>
<evidence type="ECO:0000256" key="7">
    <source>
        <dbReference type="ARBA" id="ARBA00022843"/>
    </source>
</evidence>
<keyword evidence="7" id="KW-0832">Ubl conjugation</keyword>
<keyword evidence="10" id="KW-0206">Cytoskeleton</keyword>
<dbReference type="Proteomes" id="UP000008312">
    <property type="component" value="Unassembled WGS sequence"/>
</dbReference>
<evidence type="ECO:0000256" key="5">
    <source>
        <dbReference type="ARBA" id="ARBA00022499"/>
    </source>
</evidence>
<name>D8M0I3_BLAHO</name>
<evidence type="ECO:0000256" key="9">
    <source>
        <dbReference type="ARBA" id="ARBA00023054"/>
    </source>
</evidence>
<evidence type="ECO:0000256" key="2">
    <source>
        <dbReference type="ARBA" id="ARBA00004529"/>
    </source>
</evidence>
<proteinExistence type="inferred from homology"/>
<dbReference type="GO" id="GO:0001725">
    <property type="term" value="C:stress fiber"/>
    <property type="evidence" value="ECO:0007669"/>
    <property type="project" value="UniProtKB-SubCell"/>
</dbReference>
<dbReference type="GO" id="GO:0005869">
    <property type="term" value="C:dynactin complex"/>
    <property type="evidence" value="ECO:0007669"/>
    <property type="project" value="InterPro"/>
</dbReference>
<evidence type="ECO:0000256" key="11">
    <source>
        <dbReference type="ARBA" id="ARBA00034776"/>
    </source>
</evidence>
<evidence type="ECO:0000313" key="15">
    <source>
        <dbReference type="Proteomes" id="UP000008312"/>
    </source>
</evidence>
<evidence type="ECO:0000313" key="14">
    <source>
        <dbReference type="EMBL" id="CBK21572.2"/>
    </source>
</evidence>
<organism evidence="14">
    <name type="scientific">Blastocystis hominis</name>
    <dbReference type="NCBI Taxonomy" id="12968"/>
    <lineage>
        <taxon>Eukaryota</taxon>
        <taxon>Sar</taxon>
        <taxon>Stramenopiles</taxon>
        <taxon>Bigyra</taxon>
        <taxon>Opalozoa</taxon>
        <taxon>Opalinata</taxon>
        <taxon>Blastocystidae</taxon>
        <taxon>Blastocystis</taxon>
    </lineage>
</organism>
<dbReference type="GO" id="GO:0005813">
    <property type="term" value="C:centrosome"/>
    <property type="evidence" value="ECO:0007669"/>
    <property type="project" value="UniProtKB-SubCell"/>
</dbReference>
<dbReference type="PANTHER" id="PTHR13034:SF2">
    <property type="entry name" value="DYNACTIN SUBUNIT 4"/>
    <property type="match status" value="1"/>
</dbReference>
<dbReference type="AlphaFoldDB" id="D8M0I3"/>
<comment type="similarity">
    <text evidence="11">Belongs to the dynactin subunit 4 family.</text>
</comment>
<accession>D8M0I3</accession>
<dbReference type="EMBL" id="FN668643">
    <property type="protein sequence ID" value="CBK21572.2"/>
    <property type="molecule type" value="Genomic_DNA"/>
</dbReference>
<comment type="subcellular location">
    <subcellularLocation>
        <location evidence="1">Cytoplasm</location>
        <location evidence="1">Cytoskeleton</location>
        <location evidence="1">Microtubule organizing center</location>
        <location evidence="1">Centrosome</location>
    </subcellularLocation>
    <subcellularLocation>
        <location evidence="2">Cytoplasm</location>
        <location evidence="2">Cytoskeleton</location>
        <location evidence="2">Stress fiber</location>
    </subcellularLocation>
    <subcellularLocation>
        <location evidence="3">Cytoplasm</location>
        <location evidence="3">Myofibril</location>
    </subcellularLocation>
</comment>
<dbReference type="InterPro" id="IPR008603">
    <property type="entry name" value="DCTN4"/>
</dbReference>
<evidence type="ECO:0000256" key="6">
    <source>
        <dbReference type="ARBA" id="ARBA00022553"/>
    </source>
</evidence>
<dbReference type="PANTHER" id="PTHR13034">
    <property type="entry name" value="DYNACTIN P62 SUBUNIT"/>
    <property type="match status" value="1"/>
</dbReference>
<evidence type="ECO:0000256" key="1">
    <source>
        <dbReference type="ARBA" id="ARBA00004300"/>
    </source>
</evidence>
<gene>
    <name evidence="14" type="ORF">GSBLH_T00006319001</name>
</gene>
<dbReference type="InParanoid" id="D8M0I3"/>
<protein>
    <recommendedName>
        <fullName evidence="12">Dynactin subunit 4</fullName>
    </recommendedName>
</protein>
<keyword evidence="9" id="KW-0175">Coiled coil</keyword>
<evidence type="ECO:0000256" key="10">
    <source>
        <dbReference type="ARBA" id="ARBA00023212"/>
    </source>
</evidence>
<sequence>MHIQYQCQVCDRLRPIHDLFYCSGCNQLVCNSLSCVKREIEYYYCPICLDTFTSTELWSTYYHCLHCYLCPCCESRLCGFRDNTNTPVAWRCFHCNWDSKSINLSGDSVSDLQTKTFQLLRSNHKNVKEELKSISKCICDELNIHKHLKEEEQEKIRKTRQHLAETPESNPVLPHPCTLRCKYTIRCLHCLESNMSGMSKANEIWNRVANLAVLAIPVLSIVSVDDEFIVLSVRNVFFVDEKLRNSLQRSSFLQIWGTCMSRSYSDATLVTDRVFVVILVDHKQLASMNANEPLVESTTMSSVILKLPRREGAMKLHCMFSTSNGMQRDLDITCNLDLI</sequence>
<keyword evidence="6" id="KW-0597">Phosphoprotein</keyword>
<dbReference type="GeneID" id="24922444"/>
<comment type="subunit">
    <text evidence="13">Subunit of dynactin, a multiprotein complex part of a tripartite complex with dynein and a adapter, such as BICDL1, BICD2 or HOOK3. The dynactin complex is built around ACTR1A/ACTB filament and consists of an actin-related filament composed of a shoulder domain, a pointed end and a barbed end. Its length is defined by its flexible shoulder domain. The soulder is composed of 2 DCTN1 subunits, 4 DCTN2 and 2 DCTN3. The 4 DCNT2 (via N-terminus) bind the ACTR1A filament and act as molecular rulers to determine the length. The pointed end is important for binding dynein-dynactin cargo adapters. Consists of 4 subunits: ACTR10, DCNT4, DCTN5 and DCTN6. The barbed end is composed of a CAPZA1:CAPZB heterodimers, which binds ACTR1A/ACTB filament and dynactin and stabilizes dynactin. Interacts with ATP7B, but not ATP7A, in a copper-dependent manner. Interacts with ANK2; this interaction is required for localization at costameres. Interacts with N4BP2L1.</text>
</comment>
<evidence type="ECO:0000256" key="3">
    <source>
        <dbReference type="ARBA" id="ARBA00004657"/>
    </source>
</evidence>
<evidence type="ECO:0000256" key="12">
    <source>
        <dbReference type="ARBA" id="ARBA00034864"/>
    </source>
</evidence>
<evidence type="ECO:0000256" key="8">
    <source>
        <dbReference type="ARBA" id="ARBA00022990"/>
    </source>
</evidence>
<keyword evidence="15" id="KW-1185">Reference proteome</keyword>
<evidence type="ECO:0000256" key="13">
    <source>
        <dbReference type="ARBA" id="ARBA00093507"/>
    </source>
</evidence>
<dbReference type="RefSeq" id="XP_012895620.1">
    <property type="nucleotide sequence ID" value="XM_013040166.1"/>
</dbReference>
<evidence type="ECO:0000256" key="4">
    <source>
        <dbReference type="ARBA" id="ARBA00022490"/>
    </source>
</evidence>
<keyword evidence="5" id="KW-1017">Isopeptide bond</keyword>
<keyword evidence="4" id="KW-0963">Cytoplasm</keyword>